<comment type="similarity">
    <text evidence="12">Belongs to the cytochrome b561 family.</text>
</comment>
<dbReference type="PANTHER" id="PTHR30529:SF1">
    <property type="entry name" value="CYTOCHROME B561 HOMOLOG 2"/>
    <property type="match status" value="1"/>
</dbReference>
<keyword evidence="4" id="KW-1003">Cell membrane</keyword>
<protein>
    <submittedName>
        <fullName evidence="15">Cytochrome b561</fullName>
    </submittedName>
</protein>
<keyword evidence="16" id="KW-1185">Reference proteome</keyword>
<accession>A0ABY1B082</accession>
<dbReference type="InterPro" id="IPR016174">
    <property type="entry name" value="Di-haem_cyt_TM"/>
</dbReference>
<keyword evidence="5" id="KW-0349">Heme</keyword>
<feature type="transmembrane region" description="Helical" evidence="13">
    <location>
        <begin position="162"/>
        <end position="188"/>
    </location>
</feature>
<evidence type="ECO:0000256" key="13">
    <source>
        <dbReference type="SAM" id="Phobius"/>
    </source>
</evidence>
<organism evidence="15 16">
    <name type="scientific">Pseudomonas cuatrocienegasensis</name>
    <dbReference type="NCBI Taxonomy" id="543360"/>
    <lineage>
        <taxon>Bacteria</taxon>
        <taxon>Pseudomonadati</taxon>
        <taxon>Pseudomonadota</taxon>
        <taxon>Gammaproteobacteria</taxon>
        <taxon>Pseudomonadales</taxon>
        <taxon>Pseudomonadaceae</taxon>
        <taxon>Pseudomonas</taxon>
    </lineage>
</organism>
<evidence type="ECO:0000256" key="12">
    <source>
        <dbReference type="ARBA" id="ARBA00037975"/>
    </source>
</evidence>
<dbReference type="EMBL" id="FOFP01000001">
    <property type="protein sequence ID" value="SEP61960.1"/>
    <property type="molecule type" value="Genomic_DNA"/>
</dbReference>
<keyword evidence="6 13" id="KW-0812">Transmembrane</keyword>
<dbReference type="SUPFAM" id="SSF81342">
    <property type="entry name" value="Transmembrane di-heme cytochromes"/>
    <property type="match status" value="1"/>
</dbReference>
<evidence type="ECO:0000259" key="14">
    <source>
        <dbReference type="Pfam" id="PF01292"/>
    </source>
</evidence>
<keyword evidence="9 13" id="KW-1133">Transmembrane helix</keyword>
<evidence type="ECO:0000256" key="10">
    <source>
        <dbReference type="ARBA" id="ARBA00023004"/>
    </source>
</evidence>
<evidence type="ECO:0000256" key="6">
    <source>
        <dbReference type="ARBA" id="ARBA00022692"/>
    </source>
</evidence>
<comment type="cofactor">
    <cofactor evidence="1">
        <name>heme b</name>
        <dbReference type="ChEBI" id="CHEBI:60344"/>
    </cofactor>
</comment>
<sequence length="258" mass="28032">MPKSLHSNALDSSGAPETTAFHPSIRTLHWAMAIGFVLMWLTGVLVTNIEGVPYFVDGDRQGLIRDLHKSIGFTLLALLCLRLGLRLWHKTPALPTTISPSGRKAAKAGHIALYAAVVLACVTGFAIADLHEYGNAYFGIELPQIFPTREHVAGWAVTPWSYIAHAVLAYGLLALVVGHVAAVWLHARSHKVDLLPRVLSRAGKNPRPVLTRIVLIALCISVVVTALAVRGFVTLGQLEEPRDYKQTTPFSKSAEVMP</sequence>
<dbReference type="Proteomes" id="UP000198512">
    <property type="component" value="Unassembled WGS sequence"/>
</dbReference>
<evidence type="ECO:0000256" key="4">
    <source>
        <dbReference type="ARBA" id="ARBA00022475"/>
    </source>
</evidence>
<evidence type="ECO:0000256" key="3">
    <source>
        <dbReference type="ARBA" id="ARBA00022448"/>
    </source>
</evidence>
<feature type="transmembrane region" description="Helical" evidence="13">
    <location>
        <begin position="30"/>
        <end position="49"/>
    </location>
</feature>
<keyword evidence="8" id="KW-0249">Electron transport</keyword>
<evidence type="ECO:0000256" key="2">
    <source>
        <dbReference type="ARBA" id="ARBA00004651"/>
    </source>
</evidence>
<evidence type="ECO:0000313" key="16">
    <source>
        <dbReference type="Proteomes" id="UP000198512"/>
    </source>
</evidence>
<feature type="transmembrane region" description="Helical" evidence="13">
    <location>
        <begin position="69"/>
        <end position="88"/>
    </location>
</feature>
<dbReference type="InterPro" id="IPR011577">
    <property type="entry name" value="Cyt_b561_bac/Ni-Hgenase"/>
</dbReference>
<comment type="subcellular location">
    <subcellularLocation>
        <location evidence="2">Cell membrane</location>
        <topology evidence="2">Multi-pass membrane protein</topology>
    </subcellularLocation>
</comment>
<gene>
    <name evidence="15" type="ORF">SAMN05216600_101109</name>
</gene>
<keyword evidence="10" id="KW-0408">Iron</keyword>
<dbReference type="Gene3D" id="1.20.950.20">
    <property type="entry name" value="Transmembrane di-heme cytochromes, Chain C"/>
    <property type="match status" value="1"/>
</dbReference>
<evidence type="ECO:0000256" key="5">
    <source>
        <dbReference type="ARBA" id="ARBA00022617"/>
    </source>
</evidence>
<dbReference type="RefSeq" id="WP_069517058.1">
    <property type="nucleotide sequence ID" value="NZ_FOFP01000001.1"/>
</dbReference>
<evidence type="ECO:0000256" key="8">
    <source>
        <dbReference type="ARBA" id="ARBA00022982"/>
    </source>
</evidence>
<keyword evidence="3" id="KW-0813">Transport</keyword>
<dbReference type="InterPro" id="IPR052168">
    <property type="entry name" value="Cytochrome_b561_oxidase"/>
</dbReference>
<keyword evidence="7" id="KW-0479">Metal-binding</keyword>
<feature type="transmembrane region" description="Helical" evidence="13">
    <location>
        <begin position="108"/>
        <end position="128"/>
    </location>
</feature>
<evidence type="ECO:0000313" key="15">
    <source>
        <dbReference type="EMBL" id="SEP61960.1"/>
    </source>
</evidence>
<keyword evidence="11 13" id="KW-0472">Membrane</keyword>
<dbReference type="Pfam" id="PF01292">
    <property type="entry name" value="Ni_hydr_CYTB"/>
    <property type="match status" value="1"/>
</dbReference>
<name>A0ABY1B082_9PSED</name>
<evidence type="ECO:0000256" key="9">
    <source>
        <dbReference type="ARBA" id="ARBA00022989"/>
    </source>
</evidence>
<dbReference type="PANTHER" id="PTHR30529">
    <property type="entry name" value="CYTOCHROME B561"/>
    <property type="match status" value="1"/>
</dbReference>
<feature type="transmembrane region" description="Helical" evidence="13">
    <location>
        <begin position="209"/>
        <end position="233"/>
    </location>
</feature>
<comment type="caution">
    <text evidence="15">The sequence shown here is derived from an EMBL/GenBank/DDBJ whole genome shotgun (WGS) entry which is preliminary data.</text>
</comment>
<reference evidence="15 16" key="1">
    <citation type="submission" date="2016-10" db="EMBL/GenBank/DDBJ databases">
        <authorList>
            <person name="Varghese N."/>
            <person name="Submissions S."/>
        </authorList>
    </citation>
    <scope>NUCLEOTIDE SEQUENCE [LARGE SCALE GENOMIC DNA]</scope>
    <source>
        <strain evidence="15 16">CIP 109853</strain>
    </source>
</reference>
<evidence type="ECO:0000256" key="1">
    <source>
        <dbReference type="ARBA" id="ARBA00001970"/>
    </source>
</evidence>
<feature type="domain" description="Cytochrome b561 bacterial/Ni-hydrogenase" evidence="14">
    <location>
        <begin position="21"/>
        <end position="200"/>
    </location>
</feature>
<evidence type="ECO:0000256" key="11">
    <source>
        <dbReference type="ARBA" id="ARBA00023136"/>
    </source>
</evidence>
<evidence type="ECO:0000256" key="7">
    <source>
        <dbReference type="ARBA" id="ARBA00022723"/>
    </source>
</evidence>
<proteinExistence type="inferred from homology"/>